<dbReference type="PANTHER" id="PTHR30290">
    <property type="entry name" value="PERIPLASMIC BINDING COMPONENT OF ABC TRANSPORTER"/>
    <property type="match status" value="1"/>
</dbReference>
<evidence type="ECO:0000256" key="1">
    <source>
        <dbReference type="SAM" id="SignalP"/>
    </source>
</evidence>
<sequence>MNTPRRHVAAAASALLLLGAGCANTADSSADVPALRYAAVGAPAATATDPHGRVGNESDYTRFAMLYDVLTYPDENGGIQPRLAVSWDSEDLTTWAVTLRDDAVFSDGTPVTAEDVLFSLRRIQGKGAENNGRLSMFDLDASATTGEHTLDLVTKGPYAEFASAVASLTFVVPEGSDDFTGDPVPGSGPFTDTGEGDDTTAVLTRNDAWWGSTPGVERLEILAMPDAQTRAEAVASGQADAAGSISPATASRYEEQDGFTVLRRPGAVNYPLVMDTRTEPFDDPDVRRAVKLALDRDQLVQTVFLGFGEPGTDVLSPNEPTSPDAAPVRRDLAEAERLLEESGRADGIELTLTTTNSYPGMEEAATLAAEQLGEAGIDVTVEVHPPDTYWTEVWNVEPFYLNSLGGSGFVDFARMALLSEGPINETGWTDADFDADFQEALATADDARRGELLGALQSTVADEGGYVVWGLGDGLDLIAEGVRGMPTGPGFNRIFIENATVGG</sequence>
<dbReference type="GO" id="GO:1904680">
    <property type="term" value="F:peptide transmembrane transporter activity"/>
    <property type="evidence" value="ECO:0007669"/>
    <property type="project" value="TreeGrafter"/>
</dbReference>
<comment type="caution">
    <text evidence="3">The sequence shown here is derived from an EMBL/GenBank/DDBJ whole genome shotgun (WGS) entry which is preliminary data.</text>
</comment>
<dbReference type="GO" id="GO:0043190">
    <property type="term" value="C:ATP-binding cassette (ABC) transporter complex"/>
    <property type="evidence" value="ECO:0007669"/>
    <property type="project" value="InterPro"/>
</dbReference>
<dbReference type="AlphaFoldDB" id="A0A9W6UKP2"/>
<reference evidence="3" key="1">
    <citation type="submission" date="2023-02" db="EMBL/GenBank/DDBJ databases">
        <title>Nocardiopsis ansamitocini NBRC 112285.</title>
        <authorList>
            <person name="Ichikawa N."/>
            <person name="Sato H."/>
            <person name="Tonouchi N."/>
        </authorList>
    </citation>
    <scope>NUCLEOTIDE SEQUENCE</scope>
    <source>
        <strain evidence="3">NBRC 112285</strain>
    </source>
</reference>
<accession>A0A9W6UKP2</accession>
<dbReference type="PANTHER" id="PTHR30290:SF65">
    <property type="entry name" value="MONOACYL PHOSPHATIDYLINOSITOL TETRAMANNOSIDE-BINDING PROTEIN LPQW-RELATED"/>
    <property type="match status" value="1"/>
</dbReference>
<evidence type="ECO:0000313" key="4">
    <source>
        <dbReference type="Proteomes" id="UP001165092"/>
    </source>
</evidence>
<dbReference type="CDD" id="cd08503">
    <property type="entry name" value="PBP2_NikA_DppA_OppA_like_17"/>
    <property type="match status" value="1"/>
</dbReference>
<dbReference type="InterPro" id="IPR030678">
    <property type="entry name" value="Peptide/Ni-bd"/>
</dbReference>
<dbReference type="PROSITE" id="PS51257">
    <property type="entry name" value="PROKAR_LIPOPROTEIN"/>
    <property type="match status" value="1"/>
</dbReference>
<name>A0A9W6UKP2_9ACTN</name>
<dbReference type="GO" id="GO:0015833">
    <property type="term" value="P:peptide transport"/>
    <property type="evidence" value="ECO:0007669"/>
    <property type="project" value="TreeGrafter"/>
</dbReference>
<evidence type="ECO:0000313" key="3">
    <source>
        <dbReference type="EMBL" id="GLU50194.1"/>
    </source>
</evidence>
<proteinExistence type="predicted"/>
<evidence type="ECO:0000259" key="2">
    <source>
        <dbReference type="Pfam" id="PF00496"/>
    </source>
</evidence>
<feature type="domain" description="Solute-binding protein family 5" evidence="2">
    <location>
        <begin position="79"/>
        <end position="395"/>
    </location>
</feature>
<dbReference type="SUPFAM" id="SSF53850">
    <property type="entry name" value="Periplasmic binding protein-like II"/>
    <property type="match status" value="1"/>
</dbReference>
<dbReference type="RefSeq" id="WP_285761733.1">
    <property type="nucleotide sequence ID" value="NZ_BSQG01000012.1"/>
</dbReference>
<dbReference type="Pfam" id="PF00496">
    <property type="entry name" value="SBP_bac_5"/>
    <property type="match status" value="1"/>
</dbReference>
<protein>
    <submittedName>
        <fullName evidence="3">ABC transporter substrate-binding protein</fullName>
    </submittedName>
</protein>
<dbReference type="InterPro" id="IPR000914">
    <property type="entry name" value="SBP_5_dom"/>
</dbReference>
<feature type="signal peptide" evidence="1">
    <location>
        <begin position="1"/>
        <end position="25"/>
    </location>
</feature>
<organism evidence="3 4">
    <name type="scientific">Nocardiopsis ansamitocini</name>
    <dbReference type="NCBI Taxonomy" id="1670832"/>
    <lineage>
        <taxon>Bacteria</taxon>
        <taxon>Bacillati</taxon>
        <taxon>Actinomycetota</taxon>
        <taxon>Actinomycetes</taxon>
        <taxon>Streptosporangiales</taxon>
        <taxon>Nocardiopsidaceae</taxon>
        <taxon>Nocardiopsis</taxon>
    </lineage>
</organism>
<dbReference type="EMBL" id="BSQG01000012">
    <property type="protein sequence ID" value="GLU50194.1"/>
    <property type="molecule type" value="Genomic_DNA"/>
</dbReference>
<gene>
    <name evidence="3" type="ORF">Nans01_45450</name>
</gene>
<dbReference type="PIRSF" id="PIRSF002741">
    <property type="entry name" value="MppA"/>
    <property type="match status" value="1"/>
</dbReference>
<dbReference type="Gene3D" id="3.10.105.10">
    <property type="entry name" value="Dipeptide-binding Protein, Domain 3"/>
    <property type="match status" value="1"/>
</dbReference>
<dbReference type="Gene3D" id="3.40.190.10">
    <property type="entry name" value="Periplasmic binding protein-like II"/>
    <property type="match status" value="1"/>
</dbReference>
<dbReference type="GO" id="GO:0042597">
    <property type="term" value="C:periplasmic space"/>
    <property type="evidence" value="ECO:0007669"/>
    <property type="project" value="UniProtKB-ARBA"/>
</dbReference>
<keyword evidence="4" id="KW-1185">Reference proteome</keyword>
<dbReference type="InterPro" id="IPR039424">
    <property type="entry name" value="SBP_5"/>
</dbReference>
<keyword evidence="1" id="KW-0732">Signal</keyword>
<feature type="chain" id="PRO_5040938917" evidence="1">
    <location>
        <begin position="26"/>
        <end position="503"/>
    </location>
</feature>
<dbReference type="Proteomes" id="UP001165092">
    <property type="component" value="Unassembled WGS sequence"/>
</dbReference>